<comment type="caution">
    <text evidence="2">The sequence shown here is derived from an EMBL/GenBank/DDBJ whole genome shotgun (WGS) entry which is preliminary data.</text>
</comment>
<dbReference type="EMBL" id="JSUQ01000019">
    <property type="protein sequence ID" value="KHQ51193.1"/>
    <property type="molecule type" value="Genomic_DNA"/>
</dbReference>
<proteinExistence type="predicted"/>
<evidence type="ECO:0000313" key="2">
    <source>
        <dbReference type="EMBL" id="KHQ51193.1"/>
    </source>
</evidence>
<reference evidence="2 3" key="1">
    <citation type="submission" date="2014-10" db="EMBL/GenBank/DDBJ databases">
        <title>Genome sequence of Ponticoccus sp. strain UMTAT08 isolated from clonal culture of toxic dinoflagellate Alexandrium tamiyavanichii.</title>
        <authorList>
            <person name="Gan H.Y."/>
            <person name="Muhd D.-D."/>
            <person name="Mohd Noor M.E."/>
            <person name="Yeong Y.S."/>
            <person name="Usup G."/>
        </authorList>
    </citation>
    <scope>NUCLEOTIDE SEQUENCE [LARGE SCALE GENOMIC DNA]</scope>
    <source>
        <strain evidence="2 3">UMTAT08</strain>
    </source>
</reference>
<gene>
    <name evidence="2" type="ORF">OA50_04224</name>
</gene>
<dbReference type="InterPro" id="IPR009739">
    <property type="entry name" value="LprI-like_N"/>
</dbReference>
<dbReference type="AlphaFoldDB" id="A0A0B3RWR3"/>
<feature type="domain" description="Lysozyme inhibitor LprI-like N-terminal" evidence="1">
    <location>
        <begin position="29"/>
        <end position="126"/>
    </location>
</feature>
<evidence type="ECO:0000313" key="3">
    <source>
        <dbReference type="Proteomes" id="UP000030960"/>
    </source>
</evidence>
<sequence length="131" mass="13522">MTLKRSLTVAMLGLLPLAASADPSLECSVSAGSQVEIAECVAQAATAVDEALGIALRFASDAAKDLDEITGREVSLPALESGQAAWAAYRDAHCDFVGSTYGGGSGTGIAVRSCRVELGRARIAELMQYTQ</sequence>
<dbReference type="STRING" id="561184.SAMN05216376_12024"/>
<evidence type="ECO:0000259" key="1">
    <source>
        <dbReference type="Pfam" id="PF07007"/>
    </source>
</evidence>
<keyword evidence="3" id="KW-1185">Reference proteome</keyword>
<organism evidence="2 3">
    <name type="scientific">Mameliella alba</name>
    <dbReference type="NCBI Taxonomy" id="561184"/>
    <lineage>
        <taxon>Bacteria</taxon>
        <taxon>Pseudomonadati</taxon>
        <taxon>Pseudomonadota</taxon>
        <taxon>Alphaproteobacteria</taxon>
        <taxon>Rhodobacterales</taxon>
        <taxon>Roseobacteraceae</taxon>
        <taxon>Mameliella</taxon>
    </lineage>
</organism>
<protein>
    <recommendedName>
        <fullName evidence="1">Lysozyme inhibitor LprI-like N-terminal domain-containing protein</fullName>
    </recommendedName>
</protein>
<name>A0A0B3RWR3_9RHOB</name>
<dbReference type="Gene3D" id="1.20.1270.180">
    <property type="match status" value="1"/>
</dbReference>
<accession>A0A0B3RWR3</accession>
<dbReference type="Proteomes" id="UP000030960">
    <property type="component" value="Unassembled WGS sequence"/>
</dbReference>
<dbReference type="RefSeq" id="WP_223306276.1">
    <property type="nucleotide sequence ID" value="NZ_JAHVJH010000015.1"/>
</dbReference>
<dbReference type="PATRIC" id="fig|1515334.3.peg.4261"/>
<dbReference type="Pfam" id="PF07007">
    <property type="entry name" value="LprI"/>
    <property type="match status" value="1"/>
</dbReference>